<keyword evidence="1" id="KW-0812">Transmembrane</keyword>
<evidence type="ECO:0000313" key="2">
    <source>
        <dbReference type="EMBL" id="HHJ64422.1"/>
    </source>
</evidence>
<organism evidence="2">
    <name type="scientific">Aquifex aeolicus</name>
    <dbReference type="NCBI Taxonomy" id="63363"/>
    <lineage>
        <taxon>Bacteria</taxon>
        <taxon>Pseudomonadati</taxon>
        <taxon>Aquificota</taxon>
        <taxon>Aquificia</taxon>
        <taxon>Aquificales</taxon>
        <taxon>Aquificaceae</taxon>
        <taxon>Aquifex</taxon>
    </lineage>
</organism>
<accession>A0A7C5QIL9</accession>
<comment type="caution">
    <text evidence="2">The sequence shown here is derived from an EMBL/GenBank/DDBJ whole genome shotgun (WGS) entry which is preliminary data.</text>
</comment>
<feature type="transmembrane region" description="Helical" evidence="1">
    <location>
        <begin position="62"/>
        <end position="88"/>
    </location>
</feature>
<name>A0A7C5QIL9_AQUAO</name>
<evidence type="ECO:0000256" key="1">
    <source>
        <dbReference type="SAM" id="Phobius"/>
    </source>
</evidence>
<dbReference type="Proteomes" id="UP000885792">
    <property type="component" value="Unassembled WGS sequence"/>
</dbReference>
<keyword evidence="1" id="KW-0472">Membrane</keyword>
<proteinExistence type="predicted"/>
<reference evidence="2" key="1">
    <citation type="journal article" date="2020" name="mSystems">
        <title>Genome- and Community-Level Interaction Insights into Carbon Utilization and Element Cycling Functions of Hydrothermarchaeota in Hydrothermal Sediment.</title>
        <authorList>
            <person name="Zhou Z."/>
            <person name="Liu Y."/>
            <person name="Xu W."/>
            <person name="Pan J."/>
            <person name="Luo Z.H."/>
            <person name="Li M."/>
        </authorList>
    </citation>
    <scope>NUCLEOTIDE SEQUENCE [LARGE SCALE GENOMIC DNA]</scope>
    <source>
        <strain evidence="2">HyVt-501</strain>
    </source>
</reference>
<gene>
    <name evidence="2" type="ORF">ENJ61_05885</name>
</gene>
<dbReference type="AlphaFoldDB" id="A0A7C5QIL9"/>
<feature type="transmembrane region" description="Helical" evidence="1">
    <location>
        <begin position="15"/>
        <end position="33"/>
    </location>
</feature>
<sequence>MEAFKGLLVLLNEPLIQFFLWVAVLYVIASIFVDRRISFWISTIGATYFWTKSQDPLVALRAWLIVLAVFTLILLLRYVFHLNVILFLKGKKRCPMCCEEAYRKAKVCPHCHYSFASEGEECRG</sequence>
<protein>
    <submittedName>
        <fullName evidence="2">Uncharacterized protein</fullName>
    </submittedName>
</protein>
<keyword evidence="1" id="KW-1133">Transmembrane helix</keyword>
<dbReference type="EMBL" id="DRNB01000209">
    <property type="protein sequence ID" value="HHJ64422.1"/>
    <property type="molecule type" value="Genomic_DNA"/>
</dbReference>